<dbReference type="SUPFAM" id="SSF160379">
    <property type="entry name" value="SP0830-like"/>
    <property type="match status" value="1"/>
</dbReference>
<sequence length="176" mass="19252">MTTHLAFLRAINLGKHRKLPMALVKESLAAAGFTGIETHLATGNVRVETSKRSQSVVEQAVERALSASAGFDVPTIVFSPAELSALYDDAVRLEVSAQRRYVTLLRDHPSAELASEIDGWEAPGEGAKVLGRAVYWWIDHPNAAAKMSNARVEKQLGTATTRDIKVVRTLVERWCS</sequence>
<dbReference type="PANTHER" id="PTHR36439:SF1">
    <property type="entry name" value="DUF1697 DOMAIN-CONTAINING PROTEIN"/>
    <property type="match status" value="1"/>
</dbReference>
<accession>A0A6J4N1B5</accession>
<dbReference type="EMBL" id="CADCUK010000112">
    <property type="protein sequence ID" value="CAA9374823.1"/>
    <property type="molecule type" value="Genomic_DNA"/>
</dbReference>
<dbReference type="AlphaFoldDB" id="A0A6J4N1B5"/>
<proteinExistence type="predicted"/>
<dbReference type="InterPro" id="IPR012545">
    <property type="entry name" value="DUF1697"/>
</dbReference>
<evidence type="ECO:0008006" key="2">
    <source>
        <dbReference type="Google" id="ProtNLM"/>
    </source>
</evidence>
<name>A0A6J4N1B5_9ACTN</name>
<dbReference type="Gene3D" id="3.30.70.1280">
    <property type="entry name" value="SP0830-like domains"/>
    <property type="match status" value="1"/>
</dbReference>
<gene>
    <name evidence="1" type="ORF">AVDCRST_MAG47-1548</name>
</gene>
<dbReference type="Pfam" id="PF08002">
    <property type="entry name" value="DUF1697"/>
    <property type="match status" value="1"/>
</dbReference>
<evidence type="ECO:0000313" key="1">
    <source>
        <dbReference type="EMBL" id="CAA9374823.1"/>
    </source>
</evidence>
<dbReference type="PANTHER" id="PTHR36439">
    <property type="entry name" value="BLL4334 PROTEIN"/>
    <property type="match status" value="1"/>
</dbReference>
<protein>
    <recommendedName>
        <fullName evidence="2">DUF1697 domain-containing protein</fullName>
    </recommendedName>
</protein>
<organism evidence="1">
    <name type="scientific">uncultured Nocardioidaceae bacterium</name>
    <dbReference type="NCBI Taxonomy" id="253824"/>
    <lineage>
        <taxon>Bacteria</taxon>
        <taxon>Bacillati</taxon>
        <taxon>Actinomycetota</taxon>
        <taxon>Actinomycetes</taxon>
        <taxon>Propionibacteriales</taxon>
        <taxon>Nocardioidaceae</taxon>
        <taxon>environmental samples</taxon>
    </lineage>
</organism>
<reference evidence="1" key="1">
    <citation type="submission" date="2020-02" db="EMBL/GenBank/DDBJ databases">
        <authorList>
            <person name="Meier V. D."/>
        </authorList>
    </citation>
    <scope>NUCLEOTIDE SEQUENCE</scope>
    <source>
        <strain evidence="1">AVDCRST_MAG47</strain>
    </source>
</reference>